<keyword evidence="2" id="KW-1185">Reference proteome</keyword>
<comment type="caution">
    <text evidence="1">The sequence shown here is derived from an EMBL/GenBank/DDBJ whole genome shotgun (WGS) entry which is preliminary data.</text>
</comment>
<organism evidence="1 2">
    <name type="scientific">Xenotaenia resolanae</name>
    <dbReference type="NCBI Taxonomy" id="208358"/>
    <lineage>
        <taxon>Eukaryota</taxon>
        <taxon>Metazoa</taxon>
        <taxon>Chordata</taxon>
        <taxon>Craniata</taxon>
        <taxon>Vertebrata</taxon>
        <taxon>Euteleostomi</taxon>
        <taxon>Actinopterygii</taxon>
        <taxon>Neopterygii</taxon>
        <taxon>Teleostei</taxon>
        <taxon>Neoteleostei</taxon>
        <taxon>Acanthomorphata</taxon>
        <taxon>Ovalentaria</taxon>
        <taxon>Atherinomorphae</taxon>
        <taxon>Cyprinodontiformes</taxon>
        <taxon>Goodeidae</taxon>
        <taxon>Xenotaenia</taxon>
    </lineage>
</organism>
<name>A0ABV0WFK9_9TELE</name>
<dbReference type="Proteomes" id="UP001444071">
    <property type="component" value="Unassembled WGS sequence"/>
</dbReference>
<reference evidence="1 2" key="1">
    <citation type="submission" date="2021-06" db="EMBL/GenBank/DDBJ databases">
        <authorList>
            <person name="Palmer J.M."/>
        </authorList>
    </citation>
    <scope>NUCLEOTIDE SEQUENCE [LARGE SCALE GENOMIC DNA]</scope>
    <source>
        <strain evidence="1 2">XR_2019</strain>
        <tissue evidence="1">Muscle</tissue>
    </source>
</reference>
<gene>
    <name evidence="1" type="ORF">XENORESO_022226</name>
</gene>
<sequence>LTGWVDSCSKLLPLSLLAPPRGRARTYPIRFWQTITLWRHTGAVAGPCPAGEPSPGVTESTEEQVASFLLSKGIKLDCDSVEACHPLPRRSNDDRQ</sequence>
<evidence type="ECO:0000313" key="2">
    <source>
        <dbReference type="Proteomes" id="UP001444071"/>
    </source>
</evidence>
<proteinExistence type="predicted"/>
<dbReference type="EMBL" id="JAHRIM010050020">
    <property type="protein sequence ID" value="MEQ2268361.1"/>
    <property type="molecule type" value="Genomic_DNA"/>
</dbReference>
<accession>A0ABV0WFK9</accession>
<feature type="non-terminal residue" evidence="1">
    <location>
        <position position="96"/>
    </location>
</feature>
<evidence type="ECO:0000313" key="1">
    <source>
        <dbReference type="EMBL" id="MEQ2268361.1"/>
    </source>
</evidence>
<protein>
    <submittedName>
        <fullName evidence="1">Uncharacterized protein</fullName>
    </submittedName>
</protein>
<feature type="non-terminal residue" evidence="1">
    <location>
        <position position="1"/>
    </location>
</feature>